<sequence>MAPVIKFTSFSIPFLVEFANMTFRRRKRNARQANSTSTLYAMPSYNDSDWTFASLSSTDKIDKPAYAVIGSASESDDSESRYSQESAEEEPSVEGLWIQFASQIESPMPYSYPLSEKRLKRLRYRISKAVVAAGMESSPDMQTSDPFNNALQTQGRLPPVPVSSLYRGTYGQVMEALHAAGLVVSQCEETGFAGATFLGAMFVGRYTRSGLKLSKLSLWA</sequence>
<evidence type="ECO:0000313" key="2">
    <source>
        <dbReference type="Proteomes" id="UP001055072"/>
    </source>
</evidence>
<comment type="caution">
    <text evidence="1">The sequence shown here is derived from an EMBL/GenBank/DDBJ whole genome shotgun (WGS) entry which is preliminary data.</text>
</comment>
<dbReference type="EMBL" id="MU274900">
    <property type="protein sequence ID" value="KAI0094451.1"/>
    <property type="molecule type" value="Genomic_DNA"/>
</dbReference>
<proteinExistence type="predicted"/>
<gene>
    <name evidence="1" type="ORF">BDY19DRAFT_19963</name>
</gene>
<organism evidence="1 2">
    <name type="scientific">Irpex rosettiformis</name>
    <dbReference type="NCBI Taxonomy" id="378272"/>
    <lineage>
        <taxon>Eukaryota</taxon>
        <taxon>Fungi</taxon>
        <taxon>Dikarya</taxon>
        <taxon>Basidiomycota</taxon>
        <taxon>Agaricomycotina</taxon>
        <taxon>Agaricomycetes</taxon>
        <taxon>Polyporales</taxon>
        <taxon>Irpicaceae</taxon>
        <taxon>Irpex</taxon>
    </lineage>
</organism>
<protein>
    <submittedName>
        <fullName evidence="1">Uncharacterized protein</fullName>
    </submittedName>
</protein>
<accession>A0ACB8UJV1</accession>
<reference evidence="1" key="1">
    <citation type="journal article" date="2021" name="Environ. Microbiol.">
        <title>Gene family expansions and transcriptome signatures uncover fungal adaptations to wood decay.</title>
        <authorList>
            <person name="Hage H."/>
            <person name="Miyauchi S."/>
            <person name="Viragh M."/>
            <person name="Drula E."/>
            <person name="Min B."/>
            <person name="Chaduli D."/>
            <person name="Navarro D."/>
            <person name="Favel A."/>
            <person name="Norest M."/>
            <person name="Lesage-Meessen L."/>
            <person name="Balint B."/>
            <person name="Merenyi Z."/>
            <person name="de Eugenio L."/>
            <person name="Morin E."/>
            <person name="Martinez A.T."/>
            <person name="Baldrian P."/>
            <person name="Stursova M."/>
            <person name="Martinez M.J."/>
            <person name="Novotny C."/>
            <person name="Magnuson J.K."/>
            <person name="Spatafora J.W."/>
            <person name="Maurice S."/>
            <person name="Pangilinan J."/>
            <person name="Andreopoulos W."/>
            <person name="LaButti K."/>
            <person name="Hundley H."/>
            <person name="Na H."/>
            <person name="Kuo A."/>
            <person name="Barry K."/>
            <person name="Lipzen A."/>
            <person name="Henrissat B."/>
            <person name="Riley R."/>
            <person name="Ahrendt S."/>
            <person name="Nagy L.G."/>
            <person name="Grigoriev I.V."/>
            <person name="Martin F."/>
            <person name="Rosso M.N."/>
        </authorList>
    </citation>
    <scope>NUCLEOTIDE SEQUENCE</scope>
    <source>
        <strain evidence="1">CBS 384.51</strain>
    </source>
</reference>
<dbReference type="Proteomes" id="UP001055072">
    <property type="component" value="Unassembled WGS sequence"/>
</dbReference>
<keyword evidence="2" id="KW-1185">Reference proteome</keyword>
<name>A0ACB8UJV1_9APHY</name>
<evidence type="ECO:0000313" key="1">
    <source>
        <dbReference type="EMBL" id="KAI0094451.1"/>
    </source>
</evidence>